<dbReference type="PANTHER" id="PTHR34546">
    <property type="entry name" value="OS06G0153600 PROTEIN"/>
    <property type="match status" value="1"/>
</dbReference>
<feature type="compositionally biased region" description="Basic residues" evidence="1">
    <location>
        <begin position="59"/>
        <end position="69"/>
    </location>
</feature>
<feature type="region of interest" description="Disordered" evidence="1">
    <location>
        <begin position="28"/>
        <end position="108"/>
    </location>
</feature>
<dbReference type="OrthoDB" id="1929495at2759"/>
<keyword evidence="3" id="KW-1185">Reference proteome</keyword>
<dbReference type="EMBL" id="KZ451950">
    <property type="protein sequence ID" value="PKA59216.1"/>
    <property type="molecule type" value="Genomic_DNA"/>
</dbReference>
<dbReference type="STRING" id="1088818.A0A2I0AUN7"/>
<gene>
    <name evidence="2" type="ORF">AXF42_Ash001309</name>
</gene>
<name>A0A2I0AUN7_9ASPA</name>
<feature type="compositionally biased region" description="Pro residues" evidence="1">
    <location>
        <begin position="94"/>
        <end position="106"/>
    </location>
</feature>
<evidence type="ECO:0000256" key="1">
    <source>
        <dbReference type="SAM" id="MobiDB-lite"/>
    </source>
</evidence>
<sequence length="257" mass="28795">MAYRYDALYQEIRLRDEVLYLHGLYNNQAPPPSSTSNVNPNPRPIVSLRPRAPVNLKRYQNRPRRRKKKIVSDKEWPCDPTSEPGAAEATTGWPVPPPRPVPPPPSAADLAKAAAAAAQKNAVAACKRFFSKNELDRDSVDGEESAEEEEEEGVEECAFNFFLEVITKDPALRRYCDENKEKGEFLCLVCEGCGVKKWRKYGDLGALVQHCHGVAKLGRKAAHRGLAKAVCRVAGWKFDRLPTLILDFEHTSNQQVL</sequence>
<organism evidence="2 3">
    <name type="scientific">Apostasia shenzhenica</name>
    <dbReference type="NCBI Taxonomy" id="1088818"/>
    <lineage>
        <taxon>Eukaryota</taxon>
        <taxon>Viridiplantae</taxon>
        <taxon>Streptophyta</taxon>
        <taxon>Embryophyta</taxon>
        <taxon>Tracheophyta</taxon>
        <taxon>Spermatophyta</taxon>
        <taxon>Magnoliopsida</taxon>
        <taxon>Liliopsida</taxon>
        <taxon>Asparagales</taxon>
        <taxon>Orchidaceae</taxon>
        <taxon>Apostasioideae</taxon>
        <taxon>Apostasia</taxon>
    </lineage>
</organism>
<dbReference type="Proteomes" id="UP000236161">
    <property type="component" value="Unassembled WGS sequence"/>
</dbReference>
<reference evidence="2 3" key="1">
    <citation type="journal article" date="2017" name="Nature">
        <title>The Apostasia genome and the evolution of orchids.</title>
        <authorList>
            <person name="Zhang G.Q."/>
            <person name="Liu K.W."/>
            <person name="Li Z."/>
            <person name="Lohaus R."/>
            <person name="Hsiao Y.Y."/>
            <person name="Niu S.C."/>
            <person name="Wang J.Y."/>
            <person name="Lin Y.C."/>
            <person name="Xu Q."/>
            <person name="Chen L.J."/>
            <person name="Yoshida K."/>
            <person name="Fujiwara S."/>
            <person name="Wang Z.W."/>
            <person name="Zhang Y.Q."/>
            <person name="Mitsuda N."/>
            <person name="Wang M."/>
            <person name="Liu G.H."/>
            <person name="Pecoraro L."/>
            <person name="Huang H.X."/>
            <person name="Xiao X.J."/>
            <person name="Lin M."/>
            <person name="Wu X.Y."/>
            <person name="Wu W.L."/>
            <person name="Chen Y.Y."/>
            <person name="Chang S.B."/>
            <person name="Sakamoto S."/>
            <person name="Ohme-Takagi M."/>
            <person name="Yagi M."/>
            <person name="Zeng S.J."/>
            <person name="Shen C.Y."/>
            <person name="Yeh C.M."/>
            <person name="Luo Y.B."/>
            <person name="Tsai W.C."/>
            <person name="Van de Peer Y."/>
            <person name="Liu Z.J."/>
        </authorList>
    </citation>
    <scope>NUCLEOTIDE SEQUENCE [LARGE SCALE GENOMIC DNA]</scope>
    <source>
        <strain evidence="3">cv. Shenzhen</strain>
        <tissue evidence="2">Stem</tissue>
    </source>
</reference>
<accession>A0A2I0AUN7</accession>
<dbReference type="PANTHER" id="PTHR34546:SF3">
    <property type="entry name" value="OS06G0153600 PROTEIN"/>
    <property type="match status" value="1"/>
</dbReference>
<evidence type="ECO:0000313" key="2">
    <source>
        <dbReference type="EMBL" id="PKA59216.1"/>
    </source>
</evidence>
<proteinExistence type="predicted"/>
<protein>
    <submittedName>
        <fullName evidence="2">Uncharacterized protein</fullName>
    </submittedName>
</protein>
<dbReference type="AlphaFoldDB" id="A0A2I0AUN7"/>
<evidence type="ECO:0000313" key="3">
    <source>
        <dbReference type="Proteomes" id="UP000236161"/>
    </source>
</evidence>